<reference evidence="2 3" key="1">
    <citation type="journal article" date="2019" name="ACS Chem. Biol.">
        <title>Identification and Mobilization of a Cryptic Antibiotic Biosynthesis Gene Locus from a Human-Pathogenic Nocardia Isolate.</title>
        <authorList>
            <person name="Herisse M."/>
            <person name="Ishida K."/>
            <person name="Porter J.L."/>
            <person name="Howden B."/>
            <person name="Hertweck C."/>
            <person name="Stinear T.P."/>
            <person name="Pidot S.J."/>
        </authorList>
    </citation>
    <scope>NUCLEOTIDE SEQUENCE [LARGE SCALE GENOMIC DNA]</scope>
    <source>
        <strain evidence="2 3">AUSMDU00012715</strain>
    </source>
</reference>
<organism evidence="2 3">
    <name type="scientific">Nocardia terpenica</name>
    <dbReference type="NCBI Taxonomy" id="455432"/>
    <lineage>
        <taxon>Bacteria</taxon>
        <taxon>Bacillati</taxon>
        <taxon>Actinomycetota</taxon>
        <taxon>Actinomycetes</taxon>
        <taxon>Mycobacteriales</taxon>
        <taxon>Nocardiaceae</taxon>
        <taxon>Nocardia</taxon>
    </lineage>
</organism>
<dbReference type="Gene3D" id="2.10.109.10">
    <property type="entry name" value="Umud Fragment, subunit A"/>
    <property type="match status" value="1"/>
</dbReference>
<feature type="compositionally biased region" description="Basic residues" evidence="1">
    <location>
        <begin position="115"/>
        <end position="129"/>
    </location>
</feature>
<feature type="region of interest" description="Disordered" evidence="1">
    <location>
        <begin position="102"/>
        <end position="129"/>
    </location>
</feature>
<dbReference type="Proteomes" id="UP000500953">
    <property type="component" value="Chromosome"/>
</dbReference>
<dbReference type="EMBL" id="CP046173">
    <property type="protein sequence ID" value="QIS21147.1"/>
    <property type="molecule type" value="Genomic_DNA"/>
</dbReference>
<evidence type="ECO:0000313" key="2">
    <source>
        <dbReference type="EMBL" id="QIS21147.1"/>
    </source>
</evidence>
<accession>A0A6G9Z717</accession>
<dbReference type="SUPFAM" id="SSF51306">
    <property type="entry name" value="LexA/Signal peptidase"/>
    <property type="match status" value="1"/>
</dbReference>
<dbReference type="AlphaFoldDB" id="A0A6G9Z717"/>
<evidence type="ECO:0000313" key="3">
    <source>
        <dbReference type="Proteomes" id="UP000500953"/>
    </source>
</evidence>
<evidence type="ECO:0000256" key="1">
    <source>
        <dbReference type="SAM" id="MobiDB-lite"/>
    </source>
</evidence>
<sequence length="129" mass="13600">MPLRSVSPGGYRPHRGDIVVFDDTHTGWLPVPGGRPRSGLVLATPGDHVTCAGSGQPIQIDHVPPAAGVIGYATPPTAPAAFEITVPAGHLWIQAAIGFPDDDSSRHLTGPGGPHHPRRDRHRLSRPLT</sequence>
<protein>
    <submittedName>
        <fullName evidence="2">Uncharacterized protein</fullName>
    </submittedName>
</protein>
<gene>
    <name evidence="2" type="ORF">F6W96_25310</name>
</gene>
<proteinExistence type="predicted"/>
<name>A0A6G9Z717_9NOCA</name>
<dbReference type="RefSeq" id="WP_167488454.1">
    <property type="nucleotide sequence ID" value="NZ_CP046173.1"/>
</dbReference>
<dbReference type="InterPro" id="IPR036286">
    <property type="entry name" value="LexA/Signal_pep-like_sf"/>
</dbReference>